<evidence type="ECO:0000313" key="3">
    <source>
        <dbReference type="EMBL" id="AXH01372.1"/>
    </source>
</evidence>
<name>A0A345INF0_SERMA</name>
<evidence type="ECO:0000256" key="2">
    <source>
        <dbReference type="ARBA" id="ARBA00023315"/>
    </source>
</evidence>
<dbReference type="GeneID" id="64307106"/>
<dbReference type="PROSITE" id="PS51186">
    <property type="entry name" value="GNAT"/>
    <property type="match status" value="1"/>
</dbReference>
<dbReference type="InterPro" id="IPR045039">
    <property type="entry name" value="NSI-like"/>
</dbReference>
<dbReference type="RefSeq" id="WP_042785169.1">
    <property type="nucleotide sequence ID" value="NZ_CAMIQF010000001.1"/>
</dbReference>
<sequence length="143" mass="16329">MEIITDMNRRAIDWRRLCELLQAAGLGERDPHTLQRVYQHSQFCYWGFIGDELIATAHAISDLTSVAYLADVAIDPRFQGQGLGRRLMDRVMQDLAPLGKVFIYSVPEKLAFYEKYGFHDLTTGMVFAEGDALRRLQLGGYVR</sequence>
<dbReference type="InterPro" id="IPR016181">
    <property type="entry name" value="Acyl_CoA_acyltransferase"/>
</dbReference>
<dbReference type="GO" id="GO:0008080">
    <property type="term" value="F:N-acetyltransferase activity"/>
    <property type="evidence" value="ECO:0007669"/>
    <property type="project" value="InterPro"/>
</dbReference>
<dbReference type="Gene3D" id="3.40.630.30">
    <property type="match status" value="1"/>
</dbReference>
<dbReference type="InterPro" id="IPR000182">
    <property type="entry name" value="GNAT_dom"/>
</dbReference>
<evidence type="ECO:0000256" key="1">
    <source>
        <dbReference type="ARBA" id="ARBA00022679"/>
    </source>
</evidence>
<dbReference type="GO" id="GO:0005737">
    <property type="term" value="C:cytoplasm"/>
    <property type="evidence" value="ECO:0007669"/>
    <property type="project" value="TreeGrafter"/>
</dbReference>
<organism evidence="3">
    <name type="scientific">Serratia marcescens</name>
    <dbReference type="NCBI Taxonomy" id="615"/>
    <lineage>
        <taxon>Bacteria</taxon>
        <taxon>Pseudomonadati</taxon>
        <taxon>Pseudomonadota</taxon>
        <taxon>Gammaproteobacteria</taxon>
        <taxon>Enterobacterales</taxon>
        <taxon>Yersiniaceae</taxon>
        <taxon>Serratia</taxon>
    </lineage>
</organism>
<keyword evidence="2" id="KW-0012">Acyltransferase</keyword>
<accession>A0A345INF0</accession>
<dbReference type="Pfam" id="PF00583">
    <property type="entry name" value="Acetyltransf_1"/>
    <property type="match status" value="1"/>
</dbReference>
<proteinExistence type="predicted"/>
<dbReference type="SUPFAM" id="SSF55729">
    <property type="entry name" value="Acyl-CoA N-acyltransferases (Nat)"/>
    <property type="match status" value="1"/>
</dbReference>
<dbReference type="EMBL" id="MH460878">
    <property type="protein sequence ID" value="AXH01372.1"/>
    <property type="molecule type" value="Genomic_DNA"/>
</dbReference>
<protein>
    <submittedName>
        <fullName evidence="3">Uncharacterized protein</fullName>
    </submittedName>
</protein>
<dbReference type="PANTHER" id="PTHR43626:SF4">
    <property type="entry name" value="GCN5-RELATED N-ACETYLTRANSFERASE 2, CHLOROPLASTIC"/>
    <property type="match status" value="1"/>
</dbReference>
<dbReference type="PANTHER" id="PTHR43626">
    <property type="entry name" value="ACYL-COA N-ACYLTRANSFERASE"/>
    <property type="match status" value="1"/>
</dbReference>
<keyword evidence="1" id="KW-0808">Transferase</keyword>
<reference evidence="3" key="1">
    <citation type="submission" date="2018-06" db="EMBL/GenBank/DDBJ databases">
        <title>SME-4 producing Serratia marcescens from Argentina and comparison with genomes of other SME-producers.</title>
        <authorList>
            <person name="Dabos L."/>
            <person name="Patino Navarrete R."/>
            <person name="Naas T."/>
        </authorList>
    </citation>
    <scope>NUCLEOTIDE SEQUENCE</scope>
    <source>
        <strain evidence="3">163</strain>
    </source>
</reference>
<dbReference type="CDD" id="cd04301">
    <property type="entry name" value="NAT_SF"/>
    <property type="match status" value="1"/>
</dbReference>
<dbReference type="AlphaFoldDB" id="A0A345INF0"/>